<sequence>MIDVPGPAIAPPAPAIQVSDAAIGFGGRLLFSGLSMRAPGGMTTCLLGPSGVGKSSLLRLIAGLLTGTGTVTADDGKPLSGRIAWMGQQDLLLPWASVLENVTLGVKLRGGRVGAAERARAMNLLDHVGLGDRAGDRPDALSGGMRQRAALARTLFEDRPIVLMDEPFSALDAITRLDMQDLAARLLSGRTVIMVTHDPMEALRLGHQVFVLSGTPARLSTPLTPAGDTPRAPDQQALLMQQGELLSRLRGGGDAA</sequence>
<dbReference type="RefSeq" id="WP_102111177.1">
    <property type="nucleotide sequence ID" value="NZ_BMGN01000004.1"/>
</dbReference>
<dbReference type="InterPro" id="IPR003593">
    <property type="entry name" value="AAA+_ATPase"/>
</dbReference>
<dbReference type="PROSITE" id="PS00211">
    <property type="entry name" value="ABC_TRANSPORTER_1"/>
    <property type="match status" value="1"/>
</dbReference>
<dbReference type="InterPro" id="IPR017871">
    <property type="entry name" value="ABC_transporter-like_CS"/>
</dbReference>
<dbReference type="InterPro" id="IPR027417">
    <property type="entry name" value="P-loop_NTPase"/>
</dbReference>
<dbReference type="SMART" id="SM00382">
    <property type="entry name" value="AAA"/>
    <property type="match status" value="1"/>
</dbReference>
<dbReference type="InterPro" id="IPR050166">
    <property type="entry name" value="ABC_transporter_ATP-bind"/>
</dbReference>
<dbReference type="PROSITE" id="PS50893">
    <property type="entry name" value="ABC_TRANSPORTER_2"/>
    <property type="match status" value="1"/>
</dbReference>
<dbReference type="OrthoDB" id="8016555at2"/>
<dbReference type="Gene3D" id="3.40.50.300">
    <property type="entry name" value="P-loop containing nucleotide triphosphate hydrolases"/>
    <property type="match status" value="1"/>
</dbReference>
<dbReference type="InterPro" id="IPR003439">
    <property type="entry name" value="ABC_transporter-like_ATP-bd"/>
</dbReference>
<protein>
    <submittedName>
        <fullName evidence="5">ABC transporter ATP-binding protein</fullName>
    </submittedName>
</protein>
<dbReference type="Proteomes" id="UP000234752">
    <property type="component" value="Chromosome eg_1"/>
</dbReference>
<proteinExistence type="inferred from homology"/>
<keyword evidence="4 5" id="KW-0067">ATP-binding</keyword>
<evidence type="ECO:0000313" key="6">
    <source>
        <dbReference type="Proteomes" id="UP000234752"/>
    </source>
</evidence>
<evidence type="ECO:0000313" key="5">
    <source>
        <dbReference type="EMBL" id="AUN29447.1"/>
    </source>
</evidence>
<organism evidence="5 6">
    <name type="scientific">Niveispirillum cyanobacteriorum</name>
    <dbReference type="NCBI Taxonomy" id="1612173"/>
    <lineage>
        <taxon>Bacteria</taxon>
        <taxon>Pseudomonadati</taxon>
        <taxon>Pseudomonadota</taxon>
        <taxon>Alphaproteobacteria</taxon>
        <taxon>Rhodospirillales</taxon>
        <taxon>Azospirillaceae</taxon>
        <taxon>Niveispirillum</taxon>
    </lineage>
</organism>
<keyword evidence="3" id="KW-0547">Nucleotide-binding</keyword>
<accession>A0A2K9N8M8</accession>
<dbReference type="GO" id="GO:0005524">
    <property type="term" value="F:ATP binding"/>
    <property type="evidence" value="ECO:0007669"/>
    <property type="project" value="UniProtKB-KW"/>
</dbReference>
<dbReference type="PANTHER" id="PTHR42788:SF19">
    <property type="entry name" value="ALIPHATIC SULFONATES IMPORT ATP-BINDING PROTEIN SSUB 2"/>
    <property type="match status" value="1"/>
</dbReference>
<evidence type="ECO:0000256" key="2">
    <source>
        <dbReference type="ARBA" id="ARBA00022448"/>
    </source>
</evidence>
<dbReference type="PANTHER" id="PTHR42788">
    <property type="entry name" value="TAURINE IMPORT ATP-BINDING PROTEIN-RELATED"/>
    <property type="match status" value="1"/>
</dbReference>
<dbReference type="GO" id="GO:0016887">
    <property type="term" value="F:ATP hydrolysis activity"/>
    <property type="evidence" value="ECO:0007669"/>
    <property type="project" value="InterPro"/>
</dbReference>
<dbReference type="Pfam" id="PF00005">
    <property type="entry name" value="ABC_tran"/>
    <property type="match status" value="1"/>
</dbReference>
<keyword evidence="2" id="KW-0813">Transport</keyword>
<comment type="similarity">
    <text evidence="1">Belongs to the ABC transporter superfamily.</text>
</comment>
<dbReference type="AlphaFoldDB" id="A0A2K9N8M8"/>
<evidence type="ECO:0000256" key="3">
    <source>
        <dbReference type="ARBA" id="ARBA00022741"/>
    </source>
</evidence>
<dbReference type="SUPFAM" id="SSF52540">
    <property type="entry name" value="P-loop containing nucleoside triphosphate hydrolases"/>
    <property type="match status" value="1"/>
</dbReference>
<evidence type="ECO:0000256" key="1">
    <source>
        <dbReference type="ARBA" id="ARBA00005417"/>
    </source>
</evidence>
<evidence type="ECO:0000256" key="4">
    <source>
        <dbReference type="ARBA" id="ARBA00022840"/>
    </source>
</evidence>
<gene>
    <name evidence="5" type="ORF">C0V82_03760</name>
</gene>
<keyword evidence="6" id="KW-1185">Reference proteome</keyword>
<name>A0A2K9N8M8_9PROT</name>
<dbReference type="EMBL" id="CP025611">
    <property type="protein sequence ID" value="AUN29447.1"/>
    <property type="molecule type" value="Genomic_DNA"/>
</dbReference>
<dbReference type="KEGG" id="ncb:C0V82_03760"/>
<reference evidence="5 6" key="1">
    <citation type="submission" date="2017-12" db="EMBL/GenBank/DDBJ databases">
        <title>Genomes of bacteria within cyanobacterial aggregates.</title>
        <authorList>
            <person name="Cai H."/>
        </authorList>
    </citation>
    <scope>NUCLEOTIDE SEQUENCE [LARGE SCALE GENOMIC DNA]</scope>
    <source>
        <strain evidence="5 6">TH16</strain>
    </source>
</reference>